<gene>
    <name evidence="8" type="ORF">AK830_g5364</name>
</gene>
<dbReference type="PANTHER" id="PTHR10622">
    <property type="entry name" value="HET DOMAIN-CONTAINING PROTEIN"/>
    <property type="match status" value="1"/>
</dbReference>
<reference evidence="8 9" key="1">
    <citation type="submission" date="2015-09" db="EMBL/GenBank/DDBJ databases">
        <title>Draft genome of a European isolate of the apple canker pathogen Neonectria ditissima.</title>
        <authorList>
            <person name="Gomez-Cortecero A."/>
            <person name="Harrison R.J."/>
            <person name="Armitage A.D."/>
        </authorList>
    </citation>
    <scope>NUCLEOTIDE SEQUENCE [LARGE SCALE GENOMIC DNA]</scope>
    <source>
        <strain evidence="8 9">R09/05</strain>
    </source>
</reference>
<dbReference type="InterPro" id="IPR010730">
    <property type="entry name" value="HET"/>
</dbReference>
<feature type="region of interest" description="Disordered" evidence="6">
    <location>
        <begin position="2351"/>
        <end position="2377"/>
    </location>
</feature>
<feature type="compositionally biased region" description="Basic residues" evidence="6">
    <location>
        <begin position="1221"/>
        <end position="1231"/>
    </location>
</feature>
<protein>
    <recommendedName>
        <fullName evidence="7">JmjC domain-containing protein</fullName>
    </recommendedName>
</protein>
<feature type="repeat" description="ANK" evidence="5">
    <location>
        <begin position="2129"/>
        <end position="2152"/>
    </location>
</feature>
<sequence length="2398" mass="268554">MPTPMHPQAKFDPIPPDLNLHDIVERTPNFKWVQRVSRAQIRNLGQQEFEKLVLIHVVAGGKPLVIDGWDAVLPKGLFDASWLENTYDKKQESVRDIAASNDIPMTMGHYLRSMRQLANQWTPNNFRDDRRQRLYLKDIDCPPEWHSALQKVIHPNLFYLNENASEHGGAKSQEDDIFREEATSAPAGDLMSSLPEDMRAQNLMCYIGHEGTYTPAHREMCASLGQNIMVEASSDADGEKAGSSIWFMTESKDREVVREYFLSMLGHDIEIEKHFAQINAWKKAPFDVYVVEQKAGDFILIPPLAAHQVWNRGTRTMKVAWNRTTAETLELALHEALPKARLVCRDEQYKNKAIVYFTLEKYYRQLQEMEADAEMAQMSFLGLGQEILRNSPRAKQLAGDFKKLFGLFTEILLDEMVFSKEKDMELIPFDSCITCSYCRSNIFNRFLTCKHCVRTLVDGDEDAYDVCMECYAMGRSCACMSGLQWCEQWSWSELVNNYEAWRSMIIKNDGYVDLDSSPQPLEVARLRAGKKTVAQICQEALRRRPWKDITKQDRENAPTESEPEGEDKPKKRKRKKKKGELRRCHVCCHKDYSYRVHSCTNPGCAESYCYGVLYRAFDMEPQKVLENMEWQCPKCLGICNCGHCRRNGNTNPYTPKNTLLGHDTRPIADDRSVEALVDFRIHNLSWLKAAGEESRSKDSKRMKRLRDLADNAKAQGVTEEAEAEHTMQNELEVQDGSANPSHSPRMDGYGDQSHVVGQGDTSMADDTVERPYQPFPEMAPSTDGNTGTIEPMQDSDPLRSMYPDPSMASLQRIGMGYYEQDDTPDKILFDPFQAPSEEAMRIPKSDVPEFVKKSIRAAKRKAKRENEDPDFVVGKSHHKRPRLTVEPDFLDSMDPALFGGTPIAPEASMHDLVPDNGHPANEEVIDSNAVENPPEKPSEKKAGVQMFDANEPQLRHAKPRASYVELNDVDIDESEEEDLPRRARSPPAKSTESRSAVDLAADAVRALFGGAPSAGDEAESSTKAAPSTEPKVPKKRGRPPKNASARATPTKPVPEVAATPNGTGKRPRGRPRKSNLSQITVANDTSHANESGKDNGDEDNEVEGETPNSDDEHNKAVEELEAQLSRDLAADIAGSGVDEGHPRRRGRPRKAGITTIAASSAAANKLSEASSTSESKPKDIRTVRRTRRSEGAAPVATVAKSLSSGNTQLLSMAERMALRGKKFKIGKRKPHRSSDAIRVAPSESPAAAAREKPAQGRQDRLTSRTSSSSPGYQSQSEQATPSNSSIPGDNSRSPTPPRPRRHIGQLTVVRLAESDSEAESNSVSNSDSGSGSGEDIPAQGRNTKKALLRDFQGSDQPPYAILSHRWGEDEVTLRDVQALRGNWDTLDSHQDNTAVTCKAGFRKLASSVQLARRNGFEYIWVDTCCIDKTSSAELSEAINSMYQWYETADACYAYLNDVKPAFAEDMYMDSSSFRQSRWFRRGWTLQELIAPGEVDFFASDWSYLGNKRGMNRFTDLLYEITRVPNAVLLGDRSPSEASVASRMSWAAARETTRVEDIAYCLLGLFDVNMPLLYGEGEKAFTRLQEQILSQSDDETIFAWNTEKPLEGTFFGLLAERPSYFRNSDHLEPVSRLALGEPWAMTSKGLKVEFNLQECTDTPDADCFVVLNCESRGFSKTSPIIYLKRIWVDEFTRVIPHKIAHRSLLFVEGSAEIAFVKHKPSQRSQFIRIIAENTNFADVKWDILDVHPKSRWSDSVVQLRPSDFRIGQALALLRIKVDGCGTIDVAVGLKLHNQREFRSWCVPLRSDSAKWNVVDNFWVVNHLLKMKPDLGSLKSNSTEDINGRGMPVSVTVVERHGVRNLELILSIKRCFNRSNQPLPSEVMEDCLSMQHESTLEVVQPLTTSYIGPEPQLPLPKLSFSYQSVDLNPLQDMEHLANIYLPQPTPDKTWFRGEEKENRLYGCLKDKRVLSPPQDEFQGLCYEGRLDIDTLRSEDRVMDCKTRDSWIGFTPFVWALAGGQVSLAMALLELDTHQLYQPSEGGFSALHVAAGTGQRFAIDKLVKYILDDETQLAKHMARDIREFLLTAPSGSTRDTPLHLAAAFATKISYWDMDPLSWNSFVSASRVPQNKWGATPLHLAALTGNLAATLALLIRPVSRQGDIVRFQTKEQRRERDIMATHRAHSVDNKGRSCAWYAAYSDSPEIIKSLWSTRAPFDLADHNGFTPIHVACCLGNVSSLVALMEHGANINVPTSDLLLLPTHIAAIYGQLECLKVLIESKAITDHGGYVVSLPFTAIALAIANGHLECADVLWSASPEPFVGVVPCVVSRSSGAYIAYFEMKIDGDHFEWKDLTPSEPETSPTLASDEQETVSLHPTSVNKETAWRQKIGSWRPWSSSRQT</sequence>
<feature type="region of interest" description="Disordered" evidence="6">
    <location>
        <begin position="733"/>
        <end position="762"/>
    </location>
</feature>
<dbReference type="OrthoDB" id="298344at2759"/>
<dbReference type="SMART" id="SM00558">
    <property type="entry name" value="JmjC"/>
    <property type="match status" value="1"/>
</dbReference>
<dbReference type="PROSITE" id="PS00354">
    <property type="entry name" value="HMGI_Y"/>
    <property type="match status" value="1"/>
</dbReference>
<organism evidence="8 9">
    <name type="scientific">Neonectria ditissima</name>
    <dbReference type="NCBI Taxonomy" id="78410"/>
    <lineage>
        <taxon>Eukaryota</taxon>
        <taxon>Fungi</taxon>
        <taxon>Dikarya</taxon>
        <taxon>Ascomycota</taxon>
        <taxon>Pezizomycotina</taxon>
        <taxon>Sordariomycetes</taxon>
        <taxon>Hypocreomycetidae</taxon>
        <taxon>Hypocreales</taxon>
        <taxon>Nectriaceae</taxon>
        <taxon>Neonectria</taxon>
    </lineage>
</organism>
<keyword evidence="9" id="KW-1185">Reference proteome</keyword>
<dbReference type="SUPFAM" id="SSF48403">
    <property type="entry name" value="Ankyrin repeat"/>
    <property type="match status" value="2"/>
</dbReference>
<feature type="compositionally biased region" description="Polar residues" evidence="6">
    <location>
        <begin position="733"/>
        <end position="742"/>
    </location>
</feature>
<dbReference type="InterPro" id="IPR002110">
    <property type="entry name" value="Ankyrin_rpt"/>
</dbReference>
<dbReference type="InterPro" id="IPR018866">
    <property type="entry name" value="Znf-4CXXC_R1"/>
</dbReference>
<evidence type="ECO:0000313" key="9">
    <source>
        <dbReference type="Proteomes" id="UP000050424"/>
    </source>
</evidence>
<feature type="compositionally biased region" description="Polar residues" evidence="6">
    <location>
        <begin position="1279"/>
        <end position="1290"/>
    </location>
</feature>
<dbReference type="InterPro" id="IPR003347">
    <property type="entry name" value="JmjC_dom"/>
</dbReference>
<accession>A0A0P7BEG8</accession>
<dbReference type="PROSITE" id="PS50297">
    <property type="entry name" value="ANK_REP_REGION"/>
    <property type="match status" value="2"/>
</dbReference>
<evidence type="ECO:0000256" key="6">
    <source>
        <dbReference type="SAM" id="MobiDB-lite"/>
    </source>
</evidence>
<feature type="compositionally biased region" description="Low complexity" evidence="6">
    <location>
        <begin position="1319"/>
        <end position="1335"/>
    </location>
</feature>
<feature type="compositionally biased region" description="Basic and acidic residues" evidence="6">
    <location>
        <begin position="933"/>
        <end position="942"/>
    </location>
</feature>
<evidence type="ECO:0000256" key="5">
    <source>
        <dbReference type="PROSITE-ProRule" id="PRU00023"/>
    </source>
</evidence>
<evidence type="ECO:0000256" key="2">
    <source>
        <dbReference type="ARBA" id="ARBA00023015"/>
    </source>
</evidence>
<dbReference type="PROSITE" id="PS50088">
    <property type="entry name" value="ANK_REPEAT"/>
    <property type="match status" value="2"/>
</dbReference>
<evidence type="ECO:0000313" key="8">
    <source>
        <dbReference type="EMBL" id="KPM41197.1"/>
    </source>
</evidence>
<dbReference type="InterPro" id="IPR000637">
    <property type="entry name" value="HMGI/Y_DNA-bd_CS"/>
</dbReference>
<dbReference type="SMART" id="SM00248">
    <property type="entry name" value="ANK"/>
    <property type="match status" value="7"/>
</dbReference>
<dbReference type="Pfam" id="PF12796">
    <property type="entry name" value="Ank_2"/>
    <property type="match status" value="1"/>
</dbReference>
<dbReference type="Gene3D" id="2.60.120.650">
    <property type="entry name" value="Cupin"/>
    <property type="match status" value="1"/>
</dbReference>
<keyword evidence="3" id="KW-0804">Transcription</keyword>
<dbReference type="Gene3D" id="1.25.40.20">
    <property type="entry name" value="Ankyrin repeat-containing domain"/>
    <property type="match status" value="2"/>
</dbReference>
<feature type="region of interest" description="Disordered" evidence="6">
    <location>
        <begin position="904"/>
        <end position="1208"/>
    </location>
</feature>
<feature type="repeat" description="ANK" evidence="5">
    <location>
        <begin position="2219"/>
        <end position="2251"/>
    </location>
</feature>
<keyword evidence="2" id="KW-0805">Transcription regulation</keyword>
<feature type="compositionally biased region" description="Polar residues" evidence="6">
    <location>
        <begin position="2354"/>
        <end position="2377"/>
    </location>
</feature>
<name>A0A0P7BEG8_9HYPO</name>
<dbReference type="PANTHER" id="PTHR10622:SF10">
    <property type="entry name" value="HET DOMAIN-CONTAINING PROTEIN"/>
    <property type="match status" value="1"/>
</dbReference>
<evidence type="ECO:0000256" key="4">
    <source>
        <dbReference type="ARBA" id="ARBA00023242"/>
    </source>
</evidence>
<feature type="compositionally biased region" description="Low complexity" evidence="6">
    <location>
        <begin position="993"/>
        <end position="1007"/>
    </location>
</feature>
<feature type="compositionally biased region" description="Low complexity" evidence="6">
    <location>
        <begin position="1157"/>
        <end position="1171"/>
    </location>
</feature>
<dbReference type="GO" id="GO:0006355">
    <property type="term" value="P:regulation of DNA-templated transcription"/>
    <property type="evidence" value="ECO:0007669"/>
    <property type="project" value="InterPro"/>
</dbReference>
<dbReference type="InterPro" id="IPR017956">
    <property type="entry name" value="AT_hook_DNA-bd_motif"/>
</dbReference>
<evidence type="ECO:0000256" key="1">
    <source>
        <dbReference type="ARBA" id="ARBA00004123"/>
    </source>
</evidence>
<feature type="compositionally biased region" description="Basic and acidic residues" evidence="6">
    <location>
        <begin position="548"/>
        <end position="557"/>
    </location>
</feature>
<comment type="caution">
    <text evidence="8">The sequence shown here is derived from an EMBL/GenBank/DDBJ whole genome shotgun (WGS) entry which is preliminary data.</text>
</comment>
<dbReference type="Proteomes" id="UP000050424">
    <property type="component" value="Unassembled WGS sequence"/>
</dbReference>
<keyword evidence="5" id="KW-0040">ANK repeat</keyword>
<dbReference type="GO" id="GO:0003677">
    <property type="term" value="F:DNA binding"/>
    <property type="evidence" value="ECO:0007669"/>
    <property type="project" value="InterPro"/>
</dbReference>
<proteinExistence type="predicted"/>
<keyword evidence="4" id="KW-0539">Nucleus</keyword>
<dbReference type="Pfam" id="PF10497">
    <property type="entry name" value="zf-4CXXC_R1"/>
    <property type="match status" value="1"/>
</dbReference>
<feature type="compositionally biased region" description="Polar residues" evidence="6">
    <location>
        <begin position="1074"/>
        <end position="1089"/>
    </location>
</feature>
<feature type="compositionally biased region" description="Low complexity" evidence="6">
    <location>
        <begin position="1263"/>
        <end position="1278"/>
    </location>
</feature>
<feature type="domain" description="JmjC" evidence="7">
    <location>
        <begin position="170"/>
        <end position="340"/>
    </location>
</feature>
<dbReference type="GO" id="GO:0005634">
    <property type="term" value="C:nucleus"/>
    <property type="evidence" value="ECO:0007669"/>
    <property type="project" value="UniProtKB-SubCell"/>
</dbReference>
<dbReference type="SMART" id="SM00384">
    <property type="entry name" value="AT_hook"/>
    <property type="match status" value="3"/>
</dbReference>
<feature type="compositionally biased region" description="Acidic residues" evidence="6">
    <location>
        <begin position="967"/>
        <end position="978"/>
    </location>
</feature>
<evidence type="ECO:0000259" key="7">
    <source>
        <dbReference type="PROSITE" id="PS51184"/>
    </source>
</evidence>
<dbReference type="Pfam" id="PF06985">
    <property type="entry name" value="HET"/>
    <property type="match status" value="1"/>
</dbReference>
<dbReference type="PRINTS" id="PR00929">
    <property type="entry name" value="ATHOOK"/>
</dbReference>
<comment type="subcellular location">
    <subcellularLocation>
        <location evidence="1">Nucleus</location>
    </subcellularLocation>
</comment>
<evidence type="ECO:0000256" key="3">
    <source>
        <dbReference type="ARBA" id="ARBA00023163"/>
    </source>
</evidence>
<feature type="region of interest" description="Disordered" evidence="6">
    <location>
        <begin position="1221"/>
        <end position="1339"/>
    </location>
</feature>
<dbReference type="InterPro" id="IPR036770">
    <property type="entry name" value="Ankyrin_rpt-contain_sf"/>
</dbReference>
<dbReference type="STRING" id="78410.A0A0P7BEG8"/>
<feature type="region of interest" description="Disordered" evidence="6">
    <location>
        <begin position="859"/>
        <end position="878"/>
    </location>
</feature>
<dbReference type="Pfam" id="PF02373">
    <property type="entry name" value="JmjC"/>
    <property type="match status" value="1"/>
</dbReference>
<dbReference type="SUPFAM" id="SSF51197">
    <property type="entry name" value="Clavaminate synthase-like"/>
    <property type="match status" value="1"/>
</dbReference>
<dbReference type="EMBL" id="LKCW01000069">
    <property type="protein sequence ID" value="KPM41197.1"/>
    <property type="molecule type" value="Genomic_DNA"/>
</dbReference>
<dbReference type="PROSITE" id="PS51184">
    <property type="entry name" value="JMJC"/>
    <property type="match status" value="1"/>
</dbReference>
<feature type="compositionally biased region" description="Basic and acidic residues" evidence="6">
    <location>
        <begin position="1249"/>
        <end position="1262"/>
    </location>
</feature>
<feature type="region of interest" description="Disordered" evidence="6">
    <location>
        <begin position="548"/>
        <end position="575"/>
    </location>
</feature>